<feature type="domain" description="Cyanovirin-N" evidence="2">
    <location>
        <begin position="4"/>
        <end position="104"/>
    </location>
</feature>
<dbReference type="STRING" id="656061.D5G6L7"/>
<organism evidence="3 4">
    <name type="scientific">Tuber melanosporum (strain Mel28)</name>
    <name type="common">Perigord black truffle</name>
    <dbReference type="NCBI Taxonomy" id="656061"/>
    <lineage>
        <taxon>Eukaryota</taxon>
        <taxon>Fungi</taxon>
        <taxon>Dikarya</taxon>
        <taxon>Ascomycota</taxon>
        <taxon>Pezizomycotina</taxon>
        <taxon>Pezizomycetes</taxon>
        <taxon>Pezizales</taxon>
        <taxon>Tuberaceae</taxon>
        <taxon>Tuber</taxon>
    </lineage>
</organism>
<dbReference type="PANTHER" id="PTHR42076">
    <property type="entry name" value="CYANOVIRIN-N HOMOLOG"/>
    <property type="match status" value="1"/>
</dbReference>
<reference evidence="3 4" key="1">
    <citation type="journal article" date="2010" name="Nature">
        <title>Perigord black truffle genome uncovers evolutionary origins and mechanisms of symbiosis.</title>
        <authorList>
            <person name="Martin F."/>
            <person name="Kohler A."/>
            <person name="Murat C."/>
            <person name="Balestrini R."/>
            <person name="Coutinho P.M."/>
            <person name="Jaillon O."/>
            <person name="Montanini B."/>
            <person name="Morin E."/>
            <person name="Noel B."/>
            <person name="Percudani R."/>
            <person name="Porcel B."/>
            <person name="Rubini A."/>
            <person name="Amicucci A."/>
            <person name="Amselem J."/>
            <person name="Anthouard V."/>
            <person name="Arcioni S."/>
            <person name="Artiguenave F."/>
            <person name="Aury J.M."/>
            <person name="Ballario P."/>
            <person name="Bolchi A."/>
            <person name="Brenna A."/>
            <person name="Brun A."/>
            <person name="Buee M."/>
            <person name="Cantarel B."/>
            <person name="Chevalier G."/>
            <person name="Couloux A."/>
            <person name="Da Silva C."/>
            <person name="Denoeud F."/>
            <person name="Duplessis S."/>
            <person name="Ghignone S."/>
            <person name="Hilselberger B."/>
            <person name="Iotti M."/>
            <person name="Marcais B."/>
            <person name="Mello A."/>
            <person name="Miranda M."/>
            <person name="Pacioni G."/>
            <person name="Quesneville H."/>
            <person name="Riccioni C."/>
            <person name="Ruotolo R."/>
            <person name="Splivallo R."/>
            <person name="Stocchi V."/>
            <person name="Tisserant E."/>
            <person name="Viscomi A.R."/>
            <person name="Zambonelli A."/>
            <person name="Zampieri E."/>
            <person name="Henrissat B."/>
            <person name="Lebrun M.H."/>
            <person name="Paolocci F."/>
            <person name="Bonfante P."/>
            <person name="Ottonello S."/>
            <person name="Wincker P."/>
        </authorList>
    </citation>
    <scope>NUCLEOTIDE SEQUENCE [LARGE SCALE GENOMIC DNA]</scope>
    <source>
        <strain evidence="3 4">Mel28</strain>
    </source>
</reference>
<dbReference type="RefSeq" id="XP_002836003.1">
    <property type="nucleotide sequence ID" value="XM_002835957.1"/>
</dbReference>
<evidence type="ECO:0000256" key="1">
    <source>
        <dbReference type="SAM" id="Coils"/>
    </source>
</evidence>
<dbReference type="AlphaFoldDB" id="D5G6L7"/>
<sequence length="485" mass="53490">MALSYHKSSVYISLSGNQVLSALCRTCDGEWVRSTIDLNTVLGNCDGRFEWGETRFSHTAKDVKLKDNRTLSAYLKRKDGSWSEKPVEVNLTEHITNHDGALRNCQRAAEQQDQEPSVAPNFLEKLDAVSGLLRSQQIAAKNSGFELEFVSASNNRLMLEELEVAFLRLRKLMGVISGEFDQEGEGGEDTDAGRRKRAEAEAAVRPMIKAFEKVRGKGDKSLAAVSRICGATAEYETAHLPIIRRDVESLRAEIDLQVKDVQVSLETLQEAVTTSTTELESTQDVLKRSKSTKGKANSIETLIKHAGWILLPIGIGMTIPLTATALADKITAAEEKLKELTTQQAEKQQELDNLKLQESESALALRACEDLTAQFTVLEADVLRLKTTAELARENITSTLTTAKTLESLAREMEDKASMLEYRVCKKDYAAHIVRVLDEALPGFAVVGDVGELLTELLAGDDSQGSVKELNLEIEVVRRKLQVVA</sequence>
<gene>
    <name evidence="3" type="ORF">GSTUM_00002101001</name>
</gene>
<dbReference type="InterPro" id="IPR036673">
    <property type="entry name" value="Cyanovirin-N_sf"/>
</dbReference>
<name>D5G6L7_TUBMM</name>
<dbReference type="SMART" id="SM01111">
    <property type="entry name" value="CVNH"/>
    <property type="match status" value="1"/>
</dbReference>
<dbReference type="KEGG" id="tml:GSTUM_00002101001"/>
<keyword evidence="4" id="KW-1185">Reference proteome</keyword>
<accession>D5G6L7</accession>
<dbReference type="HOGENOM" id="CLU_562825_0_0_1"/>
<dbReference type="InterPro" id="IPR011058">
    <property type="entry name" value="Cyanovirin-N"/>
</dbReference>
<dbReference type="SUPFAM" id="SSF58100">
    <property type="entry name" value="Bacterial hemolysins"/>
    <property type="match status" value="1"/>
</dbReference>
<dbReference type="GeneID" id="9187186"/>
<dbReference type="eggNOG" id="ENOG502SE9Z">
    <property type="taxonomic scope" value="Eukaryota"/>
</dbReference>
<dbReference type="Gene3D" id="2.30.60.10">
    <property type="entry name" value="Cyanovirin-N"/>
    <property type="match status" value="1"/>
</dbReference>
<evidence type="ECO:0000313" key="4">
    <source>
        <dbReference type="Proteomes" id="UP000006911"/>
    </source>
</evidence>
<dbReference type="InParanoid" id="D5G6L7"/>
<evidence type="ECO:0000313" key="3">
    <source>
        <dbReference type="EMBL" id="CAZ80160.1"/>
    </source>
</evidence>
<evidence type="ECO:0000259" key="2">
    <source>
        <dbReference type="SMART" id="SM01111"/>
    </source>
</evidence>
<feature type="coiled-coil region" evidence="1">
    <location>
        <begin position="323"/>
        <end position="357"/>
    </location>
</feature>
<proteinExistence type="predicted"/>
<dbReference type="PANTHER" id="PTHR42076:SF1">
    <property type="entry name" value="CYANOVIRIN-N DOMAIN-CONTAINING PROTEIN"/>
    <property type="match status" value="1"/>
</dbReference>
<dbReference type="Proteomes" id="UP000006911">
    <property type="component" value="Unassembled WGS sequence"/>
</dbReference>
<keyword evidence="1" id="KW-0175">Coiled coil</keyword>
<protein>
    <submittedName>
        <fullName evidence="3">(Perigord truffle) hypothetical protein</fullName>
    </submittedName>
</protein>
<dbReference type="EMBL" id="FN430011">
    <property type="protein sequence ID" value="CAZ80160.1"/>
    <property type="molecule type" value="Genomic_DNA"/>
</dbReference>
<dbReference type="SUPFAM" id="SSF51322">
    <property type="entry name" value="Cyanovirin-N"/>
    <property type="match status" value="1"/>
</dbReference>
<dbReference type="Pfam" id="PF08881">
    <property type="entry name" value="CVNH"/>
    <property type="match status" value="1"/>
</dbReference>